<dbReference type="PROSITE" id="PS51257">
    <property type="entry name" value="PROKAR_LIPOPROTEIN"/>
    <property type="match status" value="1"/>
</dbReference>
<keyword evidence="3" id="KW-1185">Reference proteome</keyword>
<proteinExistence type="predicted"/>
<dbReference type="GO" id="GO:0008081">
    <property type="term" value="F:phosphoric diester hydrolase activity"/>
    <property type="evidence" value="ECO:0007669"/>
    <property type="project" value="InterPro"/>
</dbReference>
<dbReference type="eggNOG" id="COG0584">
    <property type="taxonomic scope" value="Bacteria"/>
</dbReference>
<dbReference type="InterPro" id="IPR030395">
    <property type="entry name" value="GP_PDE_dom"/>
</dbReference>
<dbReference type="CDD" id="cd08566">
    <property type="entry name" value="GDPD_AtGDE_like"/>
    <property type="match status" value="1"/>
</dbReference>
<dbReference type="Pfam" id="PF03009">
    <property type="entry name" value="GDPD"/>
    <property type="match status" value="1"/>
</dbReference>
<name>A0A017T7Y3_9BACT</name>
<dbReference type="Proteomes" id="UP000019678">
    <property type="component" value="Unassembled WGS sequence"/>
</dbReference>
<organism evidence="2 3">
    <name type="scientific">Chondromyces apiculatus DSM 436</name>
    <dbReference type="NCBI Taxonomy" id="1192034"/>
    <lineage>
        <taxon>Bacteria</taxon>
        <taxon>Pseudomonadati</taxon>
        <taxon>Myxococcota</taxon>
        <taxon>Polyangia</taxon>
        <taxon>Polyangiales</taxon>
        <taxon>Polyangiaceae</taxon>
        <taxon>Chondromyces</taxon>
    </lineage>
</organism>
<dbReference type="PROSITE" id="PS51704">
    <property type="entry name" value="GP_PDE"/>
    <property type="match status" value="1"/>
</dbReference>
<evidence type="ECO:0000313" key="2">
    <source>
        <dbReference type="EMBL" id="EYF04920.1"/>
    </source>
</evidence>
<dbReference type="SUPFAM" id="SSF51695">
    <property type="entry name" value="PLC-like phosphodiesterases"/>
    <property type="match status" value="1"/>
</dbReference>
<dbReference type="InterPro" id="IPR017946">
    <property type="entry name" value="PLC-like_Pdiesterase_TIM-brl"/>
</dbReference>
<evidence type="ECO:0000313" key="3">
    <source>
        <dbReference type="Proteomes" id="UP000019678"/>
    </source>
</evidence>
<feature type="domain" description="GP-PDE" evidence="1">
    <location>
        <begin position="79"/>
        <end position="325"/>
    </location>
</feature>
<dbReference type="EMBL" id="ASRX01000028">
    <property type="protein sequence ID" value="EYF04920.1"/>
    <property type="molecule type" value="Genomic_DNA"/>
</dbReference>
<reference evidence="2 3" key="1">
    <citation type="submission" date="2013-05" db="EMBL/GenBank/DDBJ databases">
        <title>Genome assembly of Chondromyces apiculatus DSM 436.</title>
        <authorList>
            <person name="Sharma G."/>
            <person name="Khatri I."/>
            <person name="Kaur C."/>
            <person name="Mayilraj S."/>
            <person name="Subramanian S."/>
        </authorList>
    </citation>
    <scope>NUCLEOTIDE SEQUENCE [LARGE SCALE GENOMIC DNA]</scope>
    <source>
        <strain evidence="2 3">DSM 436</strain>
    </source>
</reference>
<dbReference type="STRING" id="1192034.CAP_3731"/>
<evidence type="ECO:0000259" key="1">
    <source>
        <dbReference type="PROSITE" id="PS51704"/>
    </source>
</evidence>
<dbReference type="OrthoDB" id="9787897at2"/>
<dbReference type="PANTHER" id="PTHR46211">
    <property type="entry name" value="GLYCEROPHOSPHORYL DIESTER PHOSPHODIESTERASE"/>
    <property type="match status" value="1"/>
</dbReference>
<protein>
    <submittedName>
        <fullName evidence="2">Glycerophosphodiester phosphodiesterase</fullName>
    </submittedName>
</protein>
<dbReference type="GO" id="GO:0006629">
    <property type="term" value="P:lipid metabolic process"/>
    <property type="evidence" value="ECO:0007669"/>
    <property type="project" value="InterPro"/>
</dbReference>
<comment type="caution">
    <text evidence="2">The sequence shown here is derived from an EMBL/GenBank/DDBJ whole genome shotgun (WGS) entry which is preliminary data.</text>
</comment>
<gene>
    <name evidence="2" type="ORF">CAP_3731</name>
</gene>
<dbReference type="RefSeq" id="WP_052375503.1">
    <property type="nucleotide sequence ID" value="NZ_ASRX01000028.1"/>
</dbReference>
<dbReference type="PANTHER" id="PTHR46211:SF14">
    <property type="entry name" value="GLYCEROPHOSPHODIESTER PHOSPHODIESTERASE"/>
    <property type="match status" value="1"/>
</dbReference>
<sequence length="327" mass="33905">MLKRHLSSIALSCVLLACGGDPAPQGSSAGGGGGAGGAGGSTASPPLDPALFDCTADGVPERVSPLPPACALDLTCAERLVTGHRGVGGELGVIAPENTLAAVRAAIALGVDFVETDPRATADGVLVNVHDTSVDGTTTGTGNVDAMSLAEVQALGIEADKYAGDFSCERVATMEEVLLAARGRVHVLLDANKTDRMDLLVEVIRATDTLDWAIVDTDEVEKIDEALALEPELLTMIRVSEEAELTAELAHFSAHPPVIVEVNDNGPVEDLVPLIHAAGHRAMTDSFVIDLAAGFGDDPGLYEEAFATGVDIVQTERPDLLLRYLGR</sequence>
<dbReference type="AlphaFoldDB" id="A0A017T7Y3"/>
<dbReference type="Gene3D" id="3.20.20.190">
    <property type="entry name" value="Phosphatidylinositol (PI) phosphodiesterase"/>
    <property type="match status" value="1"/>
</dbReference>
<accession>A0A017T7Y3</accession>